<evidence type="ECO:0000313" key="2">
    <source>
        <dbReference type="Proteomes" id="UP000034182"/>
    </source>
</evidence>
<dbReference type="EMBL" id="LAQI01000036">
    <property type="protein sequence ID" value="KKY25670.1"/>
    <property type="molecule type" value="Genomic_DNA"/>
</dbReference>
<dbReference type="Proteomes" id="UP000034182">
    <property type="component" value="Unassembled WGS sequence"/>
</dbReference>
<proteinExistence type="predicted"/>
<reference evidence="1 2" key="1">
    <citation type="submission" date="2015-03" db="EMBL/GenBank/DDBJ databases">
        <authorList>
            <person name="Morales-Cruz A."/>
            <person name="Amrine K.C."/>
            <person name="Cantu D."/>
        </authorList>
    </citation>
    <scope>NUCLEOTIDE SEQUENCE [LARGE SCALE GENOMIC DNA]</scope>
    <source>
        <strain evidence="1">DS831</strain>
    </source>
</reference>
<protein>
    <submittedName>
        <fullName evidence="1">Uncharacterized protein</fullName>
    </submittedName>
</protein>
<sequence length="90" mass="10243">MKFLVAAAAFLASYPEDLRTIEISDVVIRDNNGIYAIRFSLPTIHEEVFAAGHDLDAKRLPVPHFNYTWHATGTKKRFMLTLYNSNKTSN</sequence>
<reference evidence="1 2" key="2">
    <citation type="submission" date="2015-05" db="EMBL/GenBank/DDBJ databases">
        <title>Distinctive expansion of gene families associated with plant cell wall degradation and secondary metabolism in the genomes of grapevine trunk pathogens.</title>
        <authorList>
            <person name="Lawrence D.P."/>
            <person name="Travadon R."/>
            <person name="Rolshausen P.E."/>
            <person name="Baumgartner K."/>
        </authorList>
    </citation>
    <scope>NUCLEOTIDE SEQUENCE [LARGE SCALE GENOMIC DNA]</scope>
    <source>
        <strain evidence="1">DS831</strain>
    </source>
</reference>
<gene>
    <name evidence="1" type="ORF">UCDDS831_g02013</name>
</gene>
<evidence type="ECO:0000313" key="1">
    <source>
        <dbReference type="EMBL" id="KKY25670.1"/>
    </source>
</evidence>
<accession>A0A0G2HAQ3</accession>
<organism evidence="1 2">
    <name type="scientific">Diplodia seriata</name>
    <dbReference type="NCBI Taxonomy" id="420778"/>
    <lineage>
        <taxon>Eukaryota</taxon>
        <taxon>Fungi</taxon>
        <taxon>Dikarya</taxon>
        <taxon>Ascomycota</taxon>
        <taxon>Pezizomycotina</taxon>
        <taxon>Dothideomycetes</taxon>
        <taxon>Dothideomycetes incertae sedis</taxon>
        <taxon>Botryosphaeriales</taxon>
        <taxon>Botryosphaeriaceae</taxon>
        <taxon>Diplodia</taxon>
    </lineage>
</organism>
<comment type="caution">
    <text evidence="1">The sequence shown here is derived from an EMBL/GenBank/DDBJ whole genome shotgun (WGS) entry which is preliminary data.</text>
</comment>
<dbReference type="AlphaFoldDB" id="A0A0G2HAQ3"/>
<name>A0A0G2HAQ3_9PEZI</name>